<feature type="compositionally biased region" description="Low complexity" evidence="1">
    <location>
        <begin position="197"/>
        <end position="211"/>
    </location>
</feature>
<evidence type="ECO:0000256" key="1">
    <source>
        <dbReference type="SAM" id="MobiDB-lite"/>
    </source>
</evidence>
<dbReference type="Proteomes" id="UP001281761">
    <property type="component" value="Unassembled WGS sequence"/>
</dbReference>
<keyword evidence="3" id="KW-1185">Reference proteome</keyword>
<evidence type="ECO:0000313" key="3">
    <source>
        <dbReference type="Proteomes" id="UP001281761"/>
    </source>
</evidence>
<feature type="compositionally biased region" description="Low complexity" evidence="1">
    <location>
        <begin position="81"/>
        <end position="101"/>
    </location>
</feature>
<feature type="region of interest" description="Disordered" evidence="1">
    <location>
        <begin position="1"/>
        <end position="37"/>
    </location>
</feature>
<gene>
    <name evidence="2" type="ORF">BLNAU_7101</name>
</gene>
<feature type="region of interest" description="Disordered" evidence="1">
    <location>
        <begin position="197"/>
        <end position="287"/>
    </location>
</feature>
<feature type="compositionally biased region" description="Polar residues" evidence="1">
    <location>
        <begin position="229"/>
        <end position="258"/>
    </location>
</feature>
<dbReference type="EMBL" id="JARBJD010000042">
    <property type="protein sequence ID" value="KAK2957925.1"/>
    <property type="molecule type" value="Genomic_DNA"/>
</dbReference>
<name>A0ABQ9Y2G2_9EUKA</name>
<sequence length="287" mass="31476">MRPKIGTQPTESEDEPTQPETEEKSTLQAIPASKPKFDENFLSSSEYRLPCNALDMVELELTRQAYFVPEVDASFFQPQTPSHHALLSSPSLSGHPLSTSPPSAPQMNQHKHELPQRVLARLQTLPPISTPIPMEAMAQWSMFMFSSSSLQMKVMKGFVDLEDYSVTQRDSNCFAQSSIYPRFSTNHLTTISSFTTTLTPNLTPTTSLPTAPLSPSPTPSRPPDAAPPQVTSLDTQIAQIPQSYSLHSSSQPTQQGRVSLTLEELEANLRQKPAGSSGMDGYGGRSQ</sequence>
<reference evidence="2 3" key="1">
    <citation type="journal article" date="2022" name="bioRxiv">
        <title>Genomics of Preaxostyla Flagellates Illuminates Evolutionary Transitions and the Path Towards Mitochondrial Loss.</title>
        <authorList>
            <person name="Novak L.V.F."/>
            <person name="Treitli S.C."/>
            <person name="Pyrih J."/>
            <person name="Halakuc P."/>
            <person name="Pipaliya S.V."/>
            <person name="Vacek V."/>
            <person name="Brzon O."/>
            <person name="Soukal P."/>
            <person name="Eme L."/>
            <person name="Dacks J.B."/>
            <person name="Karnkowska A."/>
            <person name="Elias M."/>
            <person name="Hampl V."/>
        </authorList>
    </citation>
    <scope>NUCLEOTIDE SEQUENCE [LARGE SCALE GENOMIC DNA]</scope>
    <source>
        <strain evidence="2">NAU3</strain>
        <tissue evidence="2">Gut</tissue>
    </source>
</reference>
<feature type="compositionally biased region" description="Pro residues" evidence="1">
    <location>
        <begin position="212"/>
        <end position="226"/>
    </location>
</feature>
<organism evidence="2 3">
    <name type="scientific">Blattamonas nauphoetae</name>
    <dbReference type="NCBI Taxonomy" id="2049346"/>
    <lineage>
        <taxon>Eukaryota</taxon>
        <taxon>Metamonada</taxon>
        <taxon>Preaxostyla</taxon>
        <taxon>Oxymonadida</taxon>
        <taxon>Blattamonas</taxon>
    </lineage>
</organism>
<proteinExistence type="predicted"/>
<comment type="caution">
    <text evidence="2">The sequence shown here is derived from an EMBL/GenBank/DDBJ whole genome shotgun (WGS) entry which is preliminary data.</text>
</comment>
<accession>A0ABQ9Y2G2</accession>
<feature type="region of interest" description="Disordered" evidence="1">
    <location>
        <begin position="80"/>
        <end position="108"/>
    </location>
</feature>
<evidence type="ECO:0000313" key="2">
    <source>
        <dbReference type="EMBL" id="KAK2957925.1"/>
    </source>
</evidence>
<protein>
    <submittedName>
        <fullName evidence="2">Uncharacterized protein</fullName>
    </submittedName>
</protein>
<feature type="compositionally biased region" description="Gly residues" evidence="1">
    <location>
        <begin position="278"/>
        <end position="287"/>
    </location>
</feature>